<dbReference type="PANTHER" id="PTHR47424">
    <property type="entry name" value="REGULATORY PROTEIN GAL4"/>
    <property type="match status" value="1"/>
</dbReference>
<evidence type="ECO:0000256" key="1">
    <source>
        <dbReference type="ARBA" id="ARBA00006547"/>
    </source>
</evidence>
<dbReference type="GeneID" id="19143617"/>
<dbReference type="GO" id="GO:0005634">
    <property type="term" value="C:nucleus"/>
    <property type="evidence" value="ECO:0007669"/>
    <property type="project" value="TreeGrafter"/>
</dbReference>
<evidence type="ECO:0000313" key="10">
    <source>
        <dbReference type="Proteomes" id="UP000053841"/>
    </source>
</evidence>
<dbReference type="GO" id="GO:0000435">
    <property type="term" value="P:positive regulation of transcription from RNA polymerase II promoter by galactose"/>
    <property type="evidence" value="ECO:0007669"/>
    <property type="project" value="TreeGrafter"/>
</dbReference>
<evidence type="ECO:0000259" key="8">
    <source>
        <dbReference type="PROSITE" id="PS50048"/>
    </source>
</evidence>
<evidence type="ECO:0000256" key="2">
    <source>
        <dbReference type="ARBA" id="ARBA00022723"/>
    </source>
</evidence>
<reference evidence="9 10" key="1">
    <citation type="journal article" date="2013" name="PLoS Genet.">
        <title>Comparative genome structure, secondary metabolite, and effector coding capacity across Cochliobolus pathogens.</title>
        <authorList>
            <person name="Condon B.J."/>
            <person name="Leng Y."/>
            <person name="Wu D."/>
            <person name="Bushley K.E."/>
            <person name="Ohm R.A."/>
            <person name="Otillar R."/>
            <person name="Martin J."/>
            <person name="Schackwitz W."/>
            <person name="Grimwood J."/>
            <person name="MohdZainudin N."/>
            <person name="Xue C."/>
            <person name="Wang R."/>
            <person name="Manning V.A."/>
            <person name="Dhillon B."/>
            <person name="Tu Z.J."/>
            <person name="Steffenson B.J."/>
            <person name="Salamov A."/>
            <person name="Sun H."/>
            <person name="Lowry S."/>
            <person name="LaButti K."/>
            <person name="Han J."/>
            <person name="Copeland A."/>
            <person name="Lindquist E."/>
            <person name="Barry K."/>
            <person name="Schmutz J."/>
            <person name="Baker S.E."/>
            <person name="Ciuffetti L.M."/>
            <person name="Grigoriev I.V."/>
            <person name="Zhong S."/>
            <person name="Turgeon B.G."/>
        </authorList>
    </citation>
    <scope>NUCLEOTIDE SEQUENCE [LARGE SCALE GENOMIC DNA]</scope>
    <source>
        <strain evidence="9 10">26-R-13</strain>
    </source>
</reference>
<dbReference type="SMART" id="SM00906">
    <property type="entry name" value="Fungal_trans"/>
    <property type="match status" value="1"/>
</dbReference>
<dbReference type="Gene3D" id="4.10.240.10">
    <property type="entry name" value="Zn(2)-C6 fungal-type DNA-binding domain"/>
    <property type="match status" value="1"/>
</dbReference>
<evidence type="ECO:0000256" key="6">
    <source>
        <dbReference type="ARBA" id="ARBA00023242"/>
    </source>
</evidence>
<evidence type="ECO:0000256" key="5">
    <source>
        <dbReference type="ARBA" id="ARBA00023163"/>
    </source>
</evidence>
<comment type="similarity">
    <text evidence="1">Belongs to the arylamine N-acetyltransferase family.</text>
</comment>
<dbReference type="Pfam" id="PF00172">
    <property type="entry name" value="Zn_clus"/>
    <property type="match status" value="1"/>
</dbReference>
<keyword evidence="3" id="KW-0805">Transcription regulation</keyword>
<dbReference type="GO" id="GO:0016407">
    <property type="term" value="F:acetyltransferase activity"/>
    <property type="evidence" value="ECO:0007669"/>
    <property type="project" value="InterPro"/>
</dbReference>
<dbReference type="GO" id="GO:0000981">
    <property type="term" value="F:DNA-binding transcription factor activity, RNA polymerase II-specific"/>
    <property type="evidence" value="ECO:0007669"/>
    <property type="project" value="InterPro"/>
</dbReference>
<dbReference type="InterPro" id="IPR051127">
    <property type="entry name" value="Fungal_SecMet_Regulators"/>
</dbReference>
<dbReference type="EMBL" id="KI964775">
    <property type="protein sequence ID" value="EUC28978.1"/>
    <property type="molecule type" value="Genomic_DNA"/>
</dbReference>
<keyword evidence="5" id="KW-0804">Transcription</keyword>
<dbReference type="AlphaFoldDB" id="W6XTM6"/>
<dbReference type="GO" id="GO:0008270">
    <property type="term" value="F:zinc ion binding"/>
    <property type="evidence" value="ECO:0007669"/>
    <property type="project" value="InterPro"/>
</dbReference>
<dbReference type="Proteomes" id="UP000053841">
    <property type="component" value="Unassembled WGS sequence"/>
</dbReference>
<dbReference type="RefSeq" id="XP_007716713.1">
    <property type="nucleotide sequence ID" value="XM_007718523.1"/>
</dbReference>
<dbReference type="PROSITE" id="PS50048">
    <property type="entry name" value="ZN2_CY6_FUNGAL_2"/>
    <property type="match status" value="1"/>
</dbReference>
<evidence type="ECO:0000256" key="7">
    <source>
        <dbReference type="SAM" id="MobiDB-lite"/>
    </source>
</evidence>
<keyword evidence="10" id="KW-1185">Reference proteome</keyword>
<dbReference type="eggNOG" id="ENOG502RD0D">
    <property type="taxonomic scope" value="Eukaryota"/>
</dbReference>
<dbReference type="InterPro" id="IPR001138">
    <property type="entry name" value="Zn2Cys6_DnaBD"/>
</dbReference>
<keyword evidence="6" id="KW-0539">Nucleus</keyword>
<dbReference type="InterPro" id="IPR053710">
    <property type="entry name" value="Arylamine_NAT_domain_sf"/>
</dbReference>
<dbReference type="CDD" id="cd00067">
    <property type="entry name" value="GAL4"/>
    <property type="match status" value="1"/>
</dbReference>
<dbReference type="InterPro" id="IPR036864">
    <property type="entry name" value="Zn2-C6_fun-type_DNA-bd_sf"/>
</dbReference>
<keyword evidence="4" id="KW-0238">DNA-binding</keyword>
<gene>
    <name evidence="9" type="ORF">COCCADRAFT_107747</name>
</gene>
<dbReference type="Pfam" id="PF00797">
    <property type="entry name" value="Acetyltransf_2"/>
    <property type="match status" value="1"/>
</dbReference>
<name>W6XTM6_COCC2</name>
<keyword evidence="2" id="KW-0479">Metal-binding</keyword>
<evidence type="ECO:0000313" key="9">
    <source>
        <dbReference type="EMBL" id="EUC28978.1"/>
    </source>
</evidence>
<dbReference type="GO" id="GO:0006351">
    <property type="term" value="P:DNA-templated transcription"/>
    <property type="evidence" value="ECO:0007669"/>
    <property type="project" value="InterPro"/>
</dbReference>
<dbReference type="Pfam" id="PF04082">
    <property type="entry name" value="Fungal_trans"/>
    <property type="match status" value="1"/>
</dbReference>
<dbReference type="SUPFAM" id="SSF57701">
    <property type="entry name" value="Zn2/Cys6 DNA-binding domain"/>
    <property type="match status" value="1"/>
</dbReference>
<proteinExistence type="inferred from homology"/>
<evidence type="ECO:0000256" key="4">
    <source>
        <dbReference type="ARBA" id="ARBA00023125"/>
    </source>
</evidence>
<feature type="region of interest" description="Disordered" evidence="7">
    <location>
        <begin position="1"/>
        <end position="23"/>
    </location>
</feature>
<evidence type="ECO:0000256" key="3">
    <source>
        <dbReference type="ARBA" id="ARBA00023015"/>
    </source>
</evidence>
<dbReference type="GO" id="GO:0000978">
    <property type="term" value="F:RNA polymerase II cis-regulatory region sequence-specific DNA binding"/>
    <property type="evidence" value="ECO:0007669"/>
    <property type="project" value="TreeGrafter"/>
</dbReference>
<dbReference type="PROSITE" id="PS00463">
    <property type="entry name" value="ZN2_CY6_FUNGAL_1"/>
    <property type="match status" value="1"/>
</dbReference>
<dbReference type="SMART" id="SM00066">
    <property type="entry name" value="GAL4"/>
    <property type="match status" value="1"/>
</dbReference>
<dbReference type="InterPro" id="IPR007219">
    <property type="entry name" value="XnlR_reg_dom"/>
</dbReference>
<dbReference type="OrthoDB" id="10260017at2759"/>
<dbReference type="HOGENOM" id="CLU_008511_0_0_1"/>
<dbReference type="InterPro" id="IPR038765">
    <property type="entry name" value="Papain-like_cys_pep_sf"/>
</dbReference>
<organism evidence="9 10">
    <name type="scientific">Cochliobolus carbonum (strain 26-R-13)</name>
    <name type="common">Maize leaf spot fungus</name>
    <name type="synonym">Bipolaris zeicola</name>
    <dbReference type="NCBI Taxonomy" id="930089"/>
    <lineage>
        <taxon>Eukaryota</taxon>
        <taxon>Fungi</taxon>
        <taxon>Dikarya</taxon>
        <taxon>Ascomycota</taxon>
        <taxon>Pezizomycotina</taxon>
        <taxon>Dothideomycetes</taxon>
        <taxon>Pleosporomycetidae</taxon>
        <taxon>Pleosporales</taxon>
        <taxon>Pleosporineae</taxon>
        <taxon>Pleosporaceae</taxon>
        <taxon>Bipolaris</taxon>
    </lineage>
</organism>
<feature type="domain" description="Zn(2)-C6 fungal-type" evidence="8">
    <location>
        <begin position="29"/>
        <end position="59"/>
    </location>
</feature>
<dbReference type="Gene3D" id="3.30.2140.20">
    <property type="match status" value="1"/>
</dbReference>
<dbReference type="InterPro" id="IPR001447">
    <property type="entry name" value="Arylamine_N-AcTrfase"/>
</dbReference>
<dbReference type="PANTHER" id="PTHR47424:SF3">
    <property type="entry name" value="REGULATORY PROTEIN GAL4"/>
    <property type="match status" value="1"/>
</dbReference>
<feature type="compositionally biased region" description="Basic and acidic residues" evidence="7">
    <location>
        <begin position="1"/>
        <end position="12"/>
    </location>
</feature>
<accession>W6XTM6</accession>
<protein>
    <recommendedName>
        <fullName evidence="8">Zn(2)-C6 fungal-type domain-containing protein</fullName>
    </recommendedName>
</protein>
<dbReference type="CDD" id="cd12148">
    <property type="entry name" value="fungal_TF_MHR"/>
    <property type="match status" value="1"/>
</dbReference>
<dbReference type="SUPFAM" id="SSF54001">
    <property type="entry name" value="Cysteine proteinases"/>
    <property type="match status" value="1"/>
</dbReference>
<sequence>MSAKPSHERSEQAQEPGPSANKRRRVGLACNACRMRKSRCDGQRPSCSSCVSLDFDCQYESSESATNVIVRKDYMSDLDSRMTAMESKLQRFNDLLRGHLTPCADTRQATIGSSVIAQSQRDESSQPPNRADIGQTLVAGMEEPQDDDAATNGMAMVFIDEHTSAFFGESSNINFTQLLLRAVAIARQTDIQVPGTKDHASFLDDGNVSGIHHSQPQSKAPFTISAGISITSLPEVAVMNRLLDTYFDTAGVVFPFLLEETTRKTYSECLKNGFKRARRTWLGTLNMMFALATMLDRENFPSAKKRFERGDLYYHRAVGLCGELSKHVVSLETVHYLLMVVMYCQGTQRSVQAWNIHGLLTRSAMALGLHSCVAGKHLDPIQAEYQRRTWVIIYCLDKVLSAAFGRPASVPDEHAVDRQPSAALYHTPSMSESGADIPGDFLAVSFELYQVMSKSLVKQYSATAQQRDIDLDDLKTLQASVEFRKSLRMWAASLPPYLGLCDAQPEILAESSRLNRLRVILSLRYHNLSILVHRPLLSITIGHLFRKDDNAINTAPYFIQLAMAEAEECVQSAEATINIAHAVISADSTSKNNLGAWYFTLYYVFTASLVISARFLWTQHDSLQLSLAAIEHSRKLLKKAEKVFQHLDSDNNLVLSCWKYIHELSIMCQYRSTSPYLPYYTLRENQSIEPIAAWPNISADPTSMSNSFLTVPPDANDIEVYQLFAREMFDPSTFEINPYGAVNGDDMIGAAWYYDMMAYKDHTLPVRYSAMITKRTIEFGYLNQPSWRRCMGSFSTAKSLRSYFVLIKPTQHSAFNTMSDPTVVTQLPDEADRRFYCKDELREYFTRINLPEQYLNAPILSNADLAKTKEHGLPLLEALCRQQACNVPFENLILHYSASKKVTLDLSELYTWFVKRRRGGRCMETNSFFGTVLRSIGYQVRNCGGRVSRAMSPYPEVRKNQAHTYDGMNHMLNLVHFEDKDEWFVVDVGMGAMGPNMPYPLRDNFEVTSIAPRKIRLQKRAIGESYGGANAPKLWCYDVCYDPSHGADNKWIPTYCFTENEFLPQDYEVMSWFTSTHSRSFFTRYVTATKMIMGADRENIVGSVTLFKEAIMEQTGSERKLIRKCKTERERTELLKKIFGIELTEEERESISPASRLG</sequence>
<dbReference type="KEGG" id="bze:COCCADRAFT_107747"/>